<protein>
    <submittedName>
        <fullName evidence="1">Uncharacterized protein</fullName>
    </submittedName>
</protein>
<dbReference type="RefSeq" id="WP_073341009.1">
    <property type="nucleotide sequence ID" value="NZ_FQXM01000062.1"/>
</dbReference>
<reference evidence="1 2" key="1">
    <citation type="submission" date="2016-11" db="EMBL/GenBank/DDBJ databases">
        <authorList>
            <person name="Jaros S."/>
            <person name="Januszkiewicz K."/>
            <person name="Wedrychowicz H."/>
        </authorList>
    </citation>
    <scope>NUCLEOTIDE SEQUENCE [LARGE SCALE GENOMIC DNA]</scope>
    <source>
        <strain evidence="1 2">DSM 8605</strain>
    </source>
</reference>
<dbReference type="AlphaFoldDB" id="A0A1M5Y783"/>
<name>A0A1M5Y783_9CLOT</name>
<evidence type="ECO:0000313" key="1">
    <source>
        <dbReference type="EMBL" id="SHI07789.1"/>
    </source>
</evidence>
<organism evidence="1 2">
    <name type="scientific">Clostridium grantii DSM 8605</name>
    <dbReference type="NCBI Taxonomy" id="1121316"/>
    <lineage>
        <taxon>Bacteria</taxon>
        <taxon>Bacillati</taxon>
        <taxon>Bacillota</taxon>
        <taxon>Clostridia</taxon>
        <taxon>Eubacteriales</taxon>
        <taxon>Clostridiaceae</taxon>
        <taxon>Clostridium</taxon>
    </lineage>
</organism>
<dbReference type="EMBL" id="FQXM01000062">
    <property type="protein sequence ID" value="SHI07789.1"/>
    <property type="molecule type" value="Genomic_DNA"/>
</dbReference>
<sequence>MSQIENSMIETLRTDFGDVSKEFIEMGIDSILEDGIFKDIPIIGTLSSVFKVGISIRDIYFIKKILSFLSSLEDTSIDDRNEFLSKHSNNSQLGEKLIFILDRIDDLEKPKLIANLFKRYMDNEIDYLTFQRFSLIIEKCFIEDLKFLKNNINEDIITGFEALGLANSGLVSLASFDGGTFNEVDYNPETEYRINDLGKAIRQYAF</sequence>
<gene>
    <name evidence="1" type="ORF">SAMN02745207_04250</name>
</gene>
<dbReference type="Proteomes" id="UP000184447">
    <property type="component" value="Unassembled WGS sequence"/>
</dbReference>
<dbReference type="OrthoDB" id="2088133at2"/>
<accession>A0A1M5Y783</accession>
<evidence type="ECO:0000313" key="2">
    <source>
        <dbReference type="Proteomes" id="UP000184447"/>
    </source>
</evidence>
<keyword evidence="2" id="KW-1185">Reference proteome</keyword>
<proteinExistence type="predicted"/>